<evidence type="ECO:0000313" key="5">
    <source>
        <dbReference type="Proteomes" id="UP000593564"/>
    </source>
</evidence>
<name>A0A7J7HTL2_CAMSI</name>
<evidence type="ECO:0000256" key="1">
    <source>
        <dbReference type="SAM" id="Coils"/>
    </source>
</evidence>
<dbReference type="InterPro" id="IPR000270">
    <property type="entry name" value="PB1_dom"/>
</dbReference>
<accession>A0A7J7HTL2</accession>
<organism evidence="4 5">
    <name type="scientific">Camellia sinensis</name>
    <name type="common">Tea plant</name>
    <name type="synonym">Thea sinensis</name>
    <dbReference type="NCBI Taxonomy" id="4442"/>
    <lineage>
        <taxon>Eukaryota</taxon>
        <taxon>Viridiplantae</taxon>
        <taxon>Streptophyta</taxon>
        <taxon>Embryophyta</taxon>
        <taxon>Tracheophyta</taxon>
        <taxon>Spermatophyta</taxon>
        <taxon>Magnoliopsida</taxon>
        <taxon>eudicotyledons</taxon>
        <taxon>Gunneridae</taxon>
        <taxon>Pentapetalae</taxon>
        <taxon>asterids</taxon>
        <taxon>Ericales</taxon>
        <taxon>Theaceae</taxon>
        <taxon>Camellia</taxon>
    </lineage>
</organism>
<dbReference type="Proteomes" id="UP000593564">
    <property type="component" value="Unassembled WGS sequence"/>
</dbReference>
<reference evidence="5" key="1">
    <citation type="journal article" date="2020" name="Nat. Commun.">
        <title>Genome assembly of wild tea tree DASZ reveals pedigree and selection history of tea varieties.</title>
        <authorList>
            <person name="Zhang W."/>
            <person name="Zhang Y."/>
            <person name="Qiu H."/>
            <person name="Guo Y."/>
            <person name="Wan H."/>
            <person name="Zhang X."/>
            <person name="Scossa F."/>
            <person name="Alseekh S."/>
            <person name="Zhang Q."/>
            <person name="Wang P."/>
            <person name="Xu L."/>
            <person name="Schmidt M.H."/>
            <person name="Jia X."/>
            <person name="Li D."/>
            <person name="Zhu A."/>
            <person name="Guo F."/>
            <person name="Chen W."/>
            <person name="Ni D."/>
            <person name="Usadel B."/>
            <person name="Fernie A.R."/>
            <person name="Wen W."/>
        </authorList>
    </citation>
    <scope>NUCLEOTIDE SEQUENCE [LARGE SCALE GENOMIC DNA]</scope>
    <source>
        <strain evidence="5">cv. G240</strain>
    </source>
</reference>
<evidence type="ECO:0000256" key="2">
    <source>
        <dbReference type="SAM" id="Phobius"/>
    </source>
</evidence>
<dbReference type="AlphaFoldDB" id="A0A7J7HTL2"/>
<reference evidence="4 5" key="2">
    <citation type="submission" date="2020-07" db="EMBL/GenBank/DDBJ databases">
        <title>Genome assembly of wild tea tree DASZ reveals pedigree and selection history of tea varieties.</title>
        <authorList>
            <person name="Zhang W."/>
        </authorList>
    </citation>
    <scope>NUCLEOTIDE SEQUENCE [LARGE SCALE GENOMIC DNA]</scope>
    <source>
        <strain evidence="5">cv. G240</strain>
        <tissue evidence="4">Leaf</tissue>
    </source>
</reference>
<keyword evidence="2" id="KW-0812">Transmembrane</keyword>
<protein>
    <recommendedName>
        <fullName evidence="3">PB1 domain-containing protein</fullName>
    </recommendedName>
</protein>
<keyword evidence="2" id="KW-0472">Membrane</keyword>
<evidence type="ECO:0000259" key="3">
    <source>
        <dbReference type="Pfam" id="PF00564"/>
    </source>
</evidence>
<sequence>MYRVLFKCEEETMSCMQAGNLYQKLINCEDNPGELHREIEKLEGEVLGLRSAIERHQKDVEELNEEELDRSTLECVRPQERNIGIGQRACYIETYEDGDHDNVVLALDSDLVAAVDHARLAGWKVLKLHLDHSGTQGHRRGSQSGGVEYAQSDVWASAYSALAAGAALIAGLSMLAYLGRNAATFGTQKMKMLVVAVTSMT</sequence>
<dbReference type="Pfam" id="PF00564">
    <property type="entry name" value="PB1"/>
    <property type="match status" value="1"/>
</dbReference>
<keyword evidence="5" id="KW-1185">Reference proteome</keyword>
<comment type="caution">
    <text evidence="4">The sequence shown here is derived from an EMBL/GenBank/DDBJ whole genome shotgun (WGS) entry which is preliminary data.</text>
</comment>
<feature type="domain" description="PB1" evidence="3">
    <location>
        <begin position="94"/>
        <end position="132"/>
    </location>
</feature>
<dbReference type="EMBL" id="JACBKZ010000003">
    <property type="protein sequence ID" value="KAF5956172.1"/>
    <property type="molecule type" value="Genomic_DNA"/>
</dbReference>
<feature type="coiled-coil region" evidence="1">
    <location>
        <begin position="39"/>
        <end position="66"/>
    </location>
</feature>
<evidence type="ECO:0000313" key="4">
    <source>
        <dbReference type="EMBL" id="KAF5956172.1"/>
    </source>
</evidence>
<keyword evidence="2" id="KW-1133">Transmembrane helix</keyword>
<gene>
    <name evidence="4" type="ORF">HYC85_009028</name>
</gene>
<feature type="transmembrane region" description="Helical" evidence="2">
    <location>
        <begin position="158"/>
        <end position="179"/>
    </location>
</feature>
<dbReference type="SUPFAM" id="SSF54277">
    <property type="entry name" value="CAD &amp; PB1 domains"/>
    <property type="match status" value="1"/>
</dbReference>
<keyword evidence="1" id="KW-0175">Coiled coil</keyword>
<proteinExistence type="predicted"/>